<dbReference type="EMBL" id="CP141531">
    <property type="protein sequence ID" value="WRO07032.1"/>
    <property type="molecule type" value="Genomic_DNA"/>
</dbReference>
<dbReference type="InterPro" id="IPR036412">
    <property type="entry name" value="HAD-like_sf"/>
</dbReference>
<dbReference type="InterPro" id="IPR006381">
    <property type="entry name" value="HAD-SF-IIB-MPGP"/>
</dbReference>
<dbReference type="SFLD" id="SFLDS00003">
    <property type="entry name" value="Haloacid_Dehalogenase"/>
    <property type="match status" value="1"/>
</dbReference>
<evidence type="ECO:0000313" key="8">
    <source>
        <dbReference type="Proteomes" id="UP000053577"/>
    </source>
</evidence>
<dbReference type="GO" id="GO:0050504">
    <property type="term" value="F:mannosyl-3-phosphoglycerate synthase activity"/>
    <property type="evidence" value="ECO:0007669"/>
    <property type="project" value="InterPro"/>
</dbReference>
<dbReference type="PATRIC" id="fig|61435.5.peg.973"/>
<protein>
    <recommendedName>
        <fullName evidence="4">Mannosyl-3-phosphoglycerate phosphatase</fullName>
        <ecNumber evidence="4">3.1.3.70</ecNumber>
    </recommendedName>
</protein>
<dbReference type="NCBIfam" id="TIGR01484">
    <property type="entry name" value="HAD-SF-IIB"/>
    <property type="match status" value="1"/>
</dbReference>
<proteinExistence type="predicted"/>
<dbReference type="AlphaFoldDB" id="A0A0V8M2I3"/>
<dbReference type="PANTHER" id="PTHR10000">
    <property type="entry name" value="PHOSPHOSERINE PHOSPHATASE"/>
    <property type="match status" value="1"/>
</dbReference>
<dbReference type="NCBIfam" id="TIGR01486">
    <property type="entry name" value="HAD-SF-IIB-MPGP"/>
    <property type="match status" value="1"/>
</dbReference>
<evidence type="ECO:0000313" key="5">
    <source>
        <dbReference type="EMBL" id="BAZ97763.1"/>
    </source>
</evidence>
<keyword evidence="6" id="KW-0328">Glycosyltransferase</keyword>
<dbReference type="InterPro" id="IPR023214">
    <property type="entry name" value="HAD_sf"/>
</dbReference>
<accession>A0A0V8M2I3</accession>
<dbReference type="OrthoDB" id="9810101at2"/>
<evidence type="ECO:0000256" key="1">
    <source>
        <dbReference type="ARBA" id="ARBA00022723"/>
    </source>
</evidence>
<dbReference type="RefSeq" id="WP_041342935.1">
    <property type="nucleotide sequence ID" value="NZ_AP017649.1"/>
</dbReference>
<gene>
    <name evidence="6" type="ORF">DA01_04940</name>
    <name evidence="5" type="ORF">DEHALATV1_1135</name>
    <name evidence="7" type="ORF">VLL09_06490</name>
</gene>
<keyword evidence="3" id="KW-0460">Magnesium</keyword>
<dbReference type="InterPro" id="IPR033980">
    <property type="entry name" value="MPG_Pase_thermophiles"/>
</dbReference>
<evidence type="ECO:0000256" key="3">
    <source>
        <dbReference type="ARBA" id="ARBA00022842"/>
    </source>
</evidence>
<dbReference type="Pfam" id="PF09488">
    <property type="entry name" value="Osmo_MPGsynth"/>
    <property type="match status" value="1"/>
</dbReference>
<dbReference type="Pfam" id="PF08282">
    <property type="entry name" value="Hydrolase_3"/>
    <property type="match status" value="1"/>
</dbReference>
<dbReference type="PANTHER" id="PTHR10000:SF8">
    <property type="entry name" value="HAD SUPERFAMILY HYDROLASE-LIKE, TYPE 3"/>
    <property type="match status" value="1"/>
</dbReference>
<reference evidence="6 8" key="1">
    <citation type="journal article" date="2015" name="Sci. Rep.">
        <title>A comparative genomics and reductive dehalogenase gene transcription study of two chloroethene-respiring bacteria, Dehalococcoides mccartyi strains MB and 11a.</title>
        <authorList>
            <person name="Low A."/>
            <person name="Shen Z."/>
            <person name="Cheng D."/>
            <person name="Rogers M.J."/>
            <person name="Lee P.K."/>
            <person name="He J."/>
        </authorList>
    </citation>
    <scope>NUCLEOTIDE SEQUENCE [LARGE SCALE GENOMIC DNA]</scope>
    <source>
        <strain evidence="6 8">MB</strain>
    </source>
</reference>
<dbReference type="GO" id="GO:0005829">
    <property type="term" value="C:cytosol"/>
    <property type="evidence" value="ECO:0007669"/>
    <property type="project" value="TreeGrafter"/>
</dbReference>
<dbReference type="Gene3D" id="3.30.980.20">
    <property type="entry name" value="Putative mannosyl-3-phosphoglycerate phosphatase, domain 2"/>
    <property type="match status" value="1"/>
</dbReference>
<dbReference type="eggNOG" id="COG3769">
    <property type="taxonomic scope" value="Bacteria"/>
</dbReference>
<reference evidence="7" key="3">
    <citation type="submission" date="2023-12" db="EMBL/GenBank/DDBJ databases">
        <title>Isolation of organohalide respiring bacteria Dehalococcoides mccartyi strain GPTCE1 in groundwater collected near a chemical plant in Suzhou, China.</title>
        <authorList>
            <person name="Liu G."/>
        </authorList>
    </citation>
    <scope>NUCLEOTIDE SEQUENCE</scope>
    <source>
        <strain evidence="7">GPTCE1</strain>
    </source>
</reference>
<dbReference type="NCBIfam" id="NF011072">
    <property type="entry name" value="PRK14502.1"/>
    <property type="match status" value="1"/>
</dbReference>
<dbReference type="Proteomes" id="UP000053577">
    <property type="component" value="Unassembled WGS sequence"/>
</dbReference>
<evidence type="ECO:0000256" key="4">
    <source>
        <dbReference type="NCBIfam" id="TIGR02461"/>
    </source>
</evidence>
<dbReference type="Proteomes" id="UP001327986">
    <property type="component" value="Chromosome"/>
</dbReference>
<sequence length="694" mass="77879">MRIESLRPAEHLGNVTIHGVRRFLELDSGAPSLPHLQESREVEMVDQQAISDVEKKMAIILPIKDEDLKVFEGVLSGIPHDCLMIVISNSSKQEVDNFKNEKDIVSRFCRITHRQAIVVHQKNPELAGAIADAGYPELLGKDGLIRSGKAEGMILGIILTMFSGREYVGFIDTDNYIPGAVWEYAKHFATGFNLAQSPYSMVRVLWKYKPKLVGDLYFKRWGRVSEVTNKHLNHLISSKGKFETEIIKTGNAGEHAMSIELAKRLTYGTGYAVETKEIMSILEQFSGILPIEDREVAEEGVEILQTETINPHLHEDKGGDHLIQDMLLPSLAVIYHSPLADESVKKKIENQLAGIEGLENNPEIPQVKLIPPPQKMDLAKFSAVIEKYLPQMVLPDGELISRVARPSRLPSSGQFKKVIYTDLDGTLLSPLTYSYSTALDALRLLKDKELPLVFCSAKTMGEQDLYRNELGIKDPFITENGGAIFIPKDYFRLPFAYDRVAGNYLVIELGMSYKDIRHILKKALAEACTEIENSERAGNIFITSFGDMSVEDVSRLTDLNLKQAELAKQREYSETVHIEGDKRSTNIVLNHIQQNGLEYSFGGRFYEVTGGNDKGKAIKVLNELFRLNFGNIHTFGLGDSENDYSMLETVDSPILVQRPGNKWHKMRLRNPSYVRGVGPEGFSRAVTDIILPME</sequence>
<dbReference type="CDD" id="cd07507">
    <property type="entry name" value="HAD_Pase"/>
    <property type="match status" value="1"/>
</dbReference>
<dbReference type="EMBL" id="JGYD01000018">
    <property type="protein sequence ID" value="KSV17990.1"/>
    <property type="molecule type" value="Genomic_DNA"/>
</dbReference>
<organism evidence="6 8">
    <name type="scientific">Dehalococcoides mccartyi</name>
    <dbReference type="NCBI Taxonomy" id="61435"/>
    <lineage>
        <taxon>Bacteria</taxon>
        <taxon>Bacillati</taxon>
        <taxon>Chloroflexota</taxon>
        <taxon>Dehalococcoidia</taxon>
        <taxon>Dehalococcoidales</taxon>
        <taxon>Dehalococcoidaceae</taxon>
        <taxon>Dehalococcoides</taxon>
    </lineage>
</organism>
<dbReference type="NCBIfam" id="TIGR02461">
    <property type="entry name" value="osmo_MPG_phos"/>
    <property type="match status" value="1"/>
</dbReference>
<dbReference type="InterPro" id="IPR012812">
    <property type="entry name" value="Osmo_MPG_synth"/>
</dbReference>
<keyword evidence="6" id="KW-0808">Transferase</keyword>
<dbReference type="InterPro" id="IPR029044">
    <property type="entry name" value="Nucleotide-diphossugar_trans"/>
</dbReference>
<dbReference type="Proteomes" id="UP000218257">
    <property type="component" value="Chromosome"/>
</dbReference>
<dbReference type="SUPFAM" id="SSF56784">
    <property type="entry name" value="HAD-like"/>
    <property type="match status" value="1"/>
</dbReference>
<dbReference type="EMBL" id="AP017649">
    <property type="protein sequence ID" value="BAZ97763.1"/>
    <property type="molecule type" value="Genomic_DNA"/>
</dbReference>
<dbReference type="SFLD" id="SFLDG01142">
    <property type="entry name" value="C2.B.2:_Mannosyl-3-phosphoglyc"/>
    <property type="match status" value="1"/>
</dbReference>
<dbReference type="GO" id="GO:0050531">
    <property type="term" value="F:mannosyl-3-phosphoglycerate phosphatase activity"/>
    <property type="evidence" value="ECO:0007669"/>
    <property type="project" value="UniProtKB-UniRule"/>
</dbReference>
<dbReference type="InterPro" id="IPR006379">
    <property type="entry name" value="HAD-SF_hydro_IIB"/>
</dbReference>
<dbReference type="NCBIfam" id="TIGR02460">
    <property type="entry name" value="osmo_MPGsynth"/>
    <property type="match status" value="1"/>
</dbReference>
<evidence type="ECO:0000313" key="9">
    <source>
        <dbReference type="Proteomes" id="UP000218257"/>
    </source>
</evidence>
<dbReference type="GO" id="GO:0051479">
    <property type="term" value="P:mannosylglycerate biosynthetic process"/>
    <property type="evidence" value="ECO:0007669"/>
    <property type="project" value="InterPro"/>
</dbReference>
<dbReference type="SFLD" id="SFLDG01140">
    <property type="entry name" value="C2.B:_Phosphomannomutase_and_P"/>
    <property type="match status" value="1"/>
</dbReference>
<dbReference type="GO" id="GO:0000287">
    <property type="term" value="F:magnesium ion binding"/>
    <property type="evidence" value="ECO:0007669"/>
    <property type="project" value="TreeGrafter"/>
</dbReference>
<evidence type="ECO:0000313" key="7">
    <source>
        <dbReference type="EMBL" id="WRO07032.1"/>
    </source>
</evidence>
<name>A0A0V8M2I3_9CHLR</name>
<keyword evidence="1" id="KW-0479">Metal-binding</keyword>
<dbReference type="EC" id="3.1.3.70" evidence="4"/>
<keyword evidence="2 6" id="KW-0378">Hydrolase</keyword>
<reference evidence="5 9" key="2">
    <citation type="journal article" date="2017" name="Sci. Rep.">
        <title>Isolation and genomic characterization of a Dehalococcoides strain suggests genomic rearrangement during culture.</title>
        <authorList>
            <person name="Yohda M."/>
            <person name="Ikegami K."/>
            <person name="Aita Y."/>
            <person name="Kitajima M."/>
            <person name="Takechi A."/>
            <person name="Iwamoto M."/>
            <person name="Fukuda T."/>
            <person name="Tamura N."/>
            <person name="Shibasaki J."/>
            <person name="Koike S."/>
            <person name="Komatsu D."/>
            <person name="Miyagi S."/>
            <person name="Nishimura M."/>
            <person name="Uchino Y."/>
            <person name="Shiroma A."/>
            <person name="Shimoji M."/>
            <person name="Tamotsu H."/>
            <person name="Ashimine N."/>
            <person name="Shinzato M."/>
            <person name="Ohki S."/>
            <person name="Nakano K."/>
            <person name="Teruya K."/>
            <person name="Satou K."/>
            <person name="Hirano T."/>
            <person name="Yagi O."/>
        </authorList>
    </citation>
    <scope>NUCLEOTIDE SEQUENCE [LARGE SCALE GENOMIC DNA]</scope>
    <source>
        <strain evidence="5 9">UCH-ATV1</strain>
    </source>
</reference>
<dbReference type="FunFam" id="3.30.980.20:FF:000001">
    <property type="entry name" value="Glucosyl-3-phosphoglycerate/mannosyl-3-phosphoglycerate phosphatase"/>
    <property type="match status" value="1"/>
</dbReference>
<evidence type="ECO:0000256" key="2">
    <source>
        <dbReference type="ARBA" id="ARBA00022801"/>
    </source>
</evidence>
<dbReference type="Gene3D" id="3.90.550.10">
    <property type="entry name" value="Spore Coat Polysaccharide Biosynthesis Protein SpsA, Chain A"/>
    <property type="match status" value="1"/>
</dbReference>
<dbReference type="Gene3D" id="3.40.50.1000">
    <property type="entry name" value="HAD superfamily/HAD-like"/>
    <property type="match status" value="1"/>
</dbReference>
<evidence type="ECO:0000313" key="6">
    <source>
        <dbReference type="EMBL" id="KSV17990.1"/>
    </source>
</evidence>